<dbReference type="OrthoDB" id="47059at2759"/>
<proteinExistence type="inferred from homology"/>
<evidence type="ECO:0000256" key="15">
    <source>
        <dbReference type="SAM" id="MobiDB-lite"/>
    </source>
</evidence>
<dbReference type="InterPro" id="IPR013783">
    <property type="entry name" value="Ig-like_fold"/>
</dbReference>
<evidence type="ECO:0000256" key="11">
    <source>
        <dbReference type="ARBA" id="ARBA00039569"/>
    </source>
</evidence>
<comment type="caution">
    <text evidence="17">The sequence shown here is derived from an EMBL/GenBank/DDBJ whole genome shotgun (WGS) entry which is preliminary data.</text>
</comment>
<dbReference type="SMART" id="SM00758">
    <property type="entry name" value="PA14"/>
    <property type="match status" value="1"/>
</dbReference>
<evidence type="ECO:0000313" key="18">
    <source>
        <dbReference type="Proteomes" id="UP000256645"/>
    </source>
</evidence>
<dbReference type="SUPFAM" id="SSF52279">
    <property type="entry name" value="Beta-D-glucan exohydrolase, C-terminal domain"/>
    <property type="match status" value="1"/>
</dbReference>
<evidence type="ECO:0000256" key="8">
    <source>
        <dbReference type="ARBA" id="ARBA00023277"/>
    </source>
</evidence>
<evidence type="ECO:0000256" key="6">
    <source>
        <dbReference type="ARBA" id="ARBA00023001"/>
    </source>
</evidence>
<dbReference type="SFLD" id="SFLDG01129">
    <property type="entry name" value="C1.5:_HAD__Beta-PGM__Phosphata"/>
    <property type="match status" value="1"/>
</dbReference>
<keyword evidence="9" id="KW-0326">Glycosidase</keyword>
<dbReference type="GO" id="GO:0030245">
    <property type="term" value="P:cellulose catabolic process"/>
    <property type="evidence" value="ECO:0007669"/>
    <property type="project" value="UniProtKB-KW"/>
</dbReference>
<dbReference type="InterPro" id="IPR017853">
    <property type="entry name" value="GH"/>
</dbReference>
<dbReference type="STRING" id="1849047.A0A3D8RCA1"/>
<dbReference type="FunFam" id="3.20.20.300:FF:000006">
    <property type="entry name" value="Beta-glucosidase H"/>
    <property type="match status" value="1"/>
</dbReference>
<keyword evidence="10" id="KW-0624">Polysaccharide degradation</keyword>
<dbReference type="InterPro" id="IPR026891">
    <property type="entry name" value="Fn3-like"/>
</dbReference>
<dbReference type="InterPro" id="IPR002772">
    <property type="entry name" value="Glyco_hydro_3_C"/>
</dbReference>
<evidence type="ECO:0000256" key="4">
    <source>
        <dbReference type="ARBA" id="ARBA00012744"/>
    </source>
</evidence>
<dbReference type="PRINTS" id="PR00133">
    <property type="entry name" value="GLHYDRLASE3"/>
</dbReference>
<evidence type="ECO:0000256" key="3">
    <source>
        <dbReference type="ARBA" id="ARBA00005336"/>
    </source>
</evidence>
<dbReference type="Proteomes" id="UP000256645">
    <property type="component" value="Unassembled WGS sequence"/>
</dbReference>
<evidence type="ECO:0000313" key="17">
    <source>
        <dbReference type="EMBL" id="RDW71586.1"/>
    </source>
</evidence>
<dbReference type="Gene3D" id="3.40.50.1000">
    <property type="entry name" value="HAD superfamily/HAD-like"/>
    <property type="match status" value="1"/>
</dbReference>
<dbReference type="Gene3D" id="2.60.120.260">
    <property type="entry name" value="Galactose-binding domain-like"/>
    <property type="match status" value="1"/>
</dbReference>
<dbReference type="Pfam" id="PF07691">
    <property type="entry name" value="PA14"/>
    <property type="match status" value="1"/>
</dbReference>
<evidence type="ECO:0000256" key="1">
    <source>
        <dbReference type="ARBA" id="ARBA00000448"/>
    </source>
</evidence>
<comment type="similarity">
    <text evidence="3">Belongs to the glycosyl hydrolase 3 family.</text>
</comment>
<dbReference type="PANTHER" id="PTHR42715:SF27">
    <property type="entry name" value="BETA-GLUCOSIDASE-RELATED"/>
    <property type="match status" value="1"/>
</dbReference>
<dbReference type="EMBL" id="PDLM01000008">
    <property type="protein sequence ID" value="RDW71586.1"/>
    <property type="molecule type" value="Genomic_DNA"/>
</dbReference>
<keyword evidence="5" id="KW-0378">Hydrolase</keyword>
<dbReference type="SFLD" id="SFLDS00003">
    <property type="entry name" value="Haloacid_Dehalogenase"/>
    <property type="match status" value="1"/>
</dbReference>
<dbReference type="Gene3D" id="3.20.20.300">
    <property type="entry name" value="Glycoside hydrolase, family 3, N-terminal domain"/>
    <property type="match status" value="1"/>
</dbReference>
<dbReference type="Gene3D" id="2.60.40.10">
    <property type="entry name" value="Immunoglobulins"/>
    <property type="match status" value="1"/>
</dbReference>
<feature type="compositionally biased region" description="Acidic residues" evidence="15">
    <location>
        <begin position="888"/>
        <end position="899"/>
    </location>
</feature>
<name>A0A3D8RCA1_9HELO</name>
<keyword evidence="8" id="KW-0119">Carbohydrate metabolism</keyword>
<dbReference type="FunFam" id="2.60.40.10:FF:000495">
    <property type="entry name" value="Periplasmic beta-glucosidase"/>
    <property type="match status" value="1"/>
</dbReference>
<protein>
    <recommendedName>
        <fullName evidence="11">Probable beta-glucosidase I</fullName>
        <ecNumber evidence="4">3.2.1.21</ecNumber>
    </recommendedName>
    <alternativeName>
        <fullName evidence="12">Beta-D-glucoside glucohydrolase I</fullName>
    </alternativeName>
    <alternativeName>
        <fullName evidence="13">Cellobiase I</fullName>
    </alternativeName>
    <alternativeName>
        <fullName evidence="14">Gentiobiase I</fullName>
    </alternativeName>
</protein>
<dbReference type="AlphaFoldDB" id="A0A3D8RCA1"/>
<reference evidence="17 18" key="1">
    <citation type="journal article" date="2018" name="IMA Fungus">
        <title>IMA Genome-F 9: Draft genome sequence of Annulohypoxylon stygium, Aspergillus mulundensis, Berkeleyomyces basicola (syn. Thielaviopsis basicola), Ceratocystis smalleyi, two Cercospora beticola strains, Coleophoma cylindrospora, Fusarium fracticaudum, Phialophora cf. hyalina, and Morchella septimelata.</title>
        <authorList>
            <person name="Wingfield B.D."/>
            <person name="Bills G.F."/>
            <person name="Dong Y."/>
            <person name="Huang W."/>
            <person name="Nel W.J."/>
            <person name="Swalarsk-Parry B.S."/>
            <person name="Vaghefi N."/>
            <person name="Wilken P.M."/>
            <person name="An Z."/>
            <person name="de Beer Z.W."/>
            <person name="De Vos L."/>
            <person name="Chen L."/>
            <person name="Duong T.A."/>
            <person name="Gao Y."/>
            <person name="Hammerbacher A."/>
            <person name="Kikkert J.R."/>
            <person name="Li Y."/>
            <person name="Li H."/>
            <person name="Li K."/>
            <person name="Li Q."/>
            <person name="Liu X."/>
            <person name="Ma X."/>
            <person name="Naidoo K."/>
            <person name="Pethybridge S.J."/>
            <person name="Sun J."/>
            <person name="Steenkamp E.T."/>
            <person name="van der Nest M.A."/>
            <person name="van Wyk S."/>
            <person name="Wingfield M.J."/>
            <person name="Xiong C."/>
            <person name="Yue Q."/>
            <person name="Zhang X."/>
        </authorList>
    </citation>
    <scope>NUCLEOTIDE SEQUENCE [LARGE SCALE GENOMIC DNA]</scope>
    <source>
        <strain evidence="17 18">BP6252</strain>
    </source>
</reference>
<evidence type="ECO:0000256" key="14">
    <source>
        <dbReference type="ARBA" id="ARBA00041809"/>
    </source>
</evidence>
<sequence length="1198" mass="130691">MASINVEEVLKKLTNPEKISLLAGTDFWHTQALPKYGIPSLRLSDGPNGVRGTKFFNGTTAACFPCGTALGATWDPELLREAGVVMGEESIAKGAHVILGPTINMQRSPLGGRGFESISEDPVLAGLGAAALVNGIQETGVAATIKHFVCNDQEHERNTYDARITERALRELYLLPFQLVVRDSQPKAFMTAYNRVNGTHCSENPKVLKETLRGEWGWKGTVMSDWFGTYSTTEAALAGLDLEMPGPTKWRGEILMQAVGTGKVPQHILDERARAMLELVNSCAASGIPENAEEKTRNTPETAALLRKIGGDSIVLMKNEGDTLIIGPNAKVATYHGGGSASLAAYYAVTPFDGISSKLKESPDYTVGCYAHKELPLLGVQLKTVDGKNGVTFKAYNESPSVKDRTAVDVITLEKTDFLLVDYKCSKLKGALFYADIEGNFTAEEDGDFEFGLCVYGTAKLFVDDKLVVDNESKQVQGTSFFGCGTVEEKGITTMKKGQTYHIKVEFTSAPACKLPQGNNVLFGGGAVRIGGTRVVDADEEVKHAAALAKDADQVIVCAGLNSDWEGEGTDRTSMSLPGHMDALITAVAEANPRTVVCMQSGTPVGMPWVSKVKGLIHAWYGGNETGNAIADVLFGDTNPSAKLPLTFPVRLEDNPAYLNYRSERGRTLYGEDVYMGYRHYEAISLPVLFPFGHGLSYTTFEFSNLFIAKDETTLSLTLSLKNTGALPGAQVAQVYITQQNPTIRRPKKELKGFQKVFLKAGEAKTVKIDIPLKYATAFWDEIRNAWVCEEDQYEVLVAGSSAIEDGAGVTGVFQTGETTWWNGFRGSPDLPQMFSSPTTLTHSSPFENKKIHLTSHIPAPVQPTLFNTTNLNQHMRRPNSPAPTEQPDLDPDTDEGADEGYPIEFILDGVEAIIMSEKQRPKVLLFDIGGVCVVSPFQAILDYELAHGIPPGYINHCISQTKPNGWWHRLERGEGRMDATWFAGFTADLHDEARWAAFYRSQATALSLPQEVPRQPRIDGEWLFWEMMRASREPDPWMFPALKALRASGQFILAALSNTMIFPAEHPYSFIAHDGVRAVFDVFISSAHVGLRKPDPAIYELALREVDAFARKNAATAQGRRLGWADGVRAGEIVFLDDIGENLKAGKKMGFGTIKVPLGKAFEAVDQLETVTGLSLAGGHPRIAVEPKIPVKGKAKL</sequence>
<dbReference type="InterPro" id="IPR050288">
    <property type="entry name" value="Cellulose_deg_GH3"/>
</dbReference>
<dbReference type="InterPro" id="IPR037524">
    <property type="entry name" value="PA14/GLEYA"/>
</dbReference>
<dbReference type="Pfam" id="PF00933">
    <property type="entry name" value="Glyco_hydro_3"/>
    <property type="match status" value="1"/>
</dbReference>
<gene>
    <name evidence="17" type="ORF">BP6252_08149</name>
</gene>
<accession>A0A3D8RCA1</accession>
<dbReference type="InterPro" id="IPR036881">
    <property type="entry name" value="Glyco_hydro_3_C_sf"/>
</dbReference>
<dbReference type="InterPro" id="IPR023214">
    <property type="entry name" value="HAD_sf"/>
</dbReference>
<comment type="catalytic activity">
    <reaction evidence="1">
        <text>Hydrolysis of terminal, non-reducing beta-D-glucosyl residues with release of beta-D-glucose.</text>
        <dbReference type="EC" id="3.2.1.21"/>
    </reaction>
</comment>
<dbReference type="PANTHER" id="PTHR42715">
    <property type="entry name" value="BETA-GLUCOSIDASE"/>
    <property type="match status" value="1"/>
</dbReference>
<dbReference type="SUPFAM" id="SSF51445">
    <property type="entry name" value="(Trans)glycosidases"/>
    <property type="match status" value="1"/>
</dbReference>
<dbReference type="GO" id="GO:0008422">
    <property type="term" value="F:beta-glucosidase activity"/>
    <property type="evidence" value="ECO:0007669"/>
    <property type="project" value="UniProtKB-EC"/>
</dbReference>
<dbReference type="Gene3D" id="3.40.50.1700">
    <property type="entry name" value="Glycoside hydrolase family 3 C-terminal domain"/>
    <property type="match status" value="1"/>
</dbReference>
<dbReference type="PROSITE" id="PS51820">
    <property type="entry name" value="PA14"/>
    <property type="match status" value="1"/>
</dbReference>
<dbReference type="Pfam" id="PF14310">
    <property type="entry name" value="Fn3-like"/>
    <property type="match status" value="1"/>
</dbReference>
<dbReference type="InterPro" id="IPR001764">
    <property type="entry name" value="Glyco_hydro_3_N"/>
</dbReference>
<feature type="domain" description="PA14" evidence="16">
    <location>
        <begin position="386"/>
        <end position="546"/>
    </location>
</feature>
<feature type="region of interest" description="Disordered" evidence="15">
    <location>
        <begin position="872"/>
        <end position="899"/>
    </location>
</feature>
<keyword evidence="6" id="KW-0136">Cellulose degradation</keyword>
<evidence type="ECO:0000259" key="16">
    <source>
        <dbReference type="PROSITE" id="PS51820"/>
    </source>
</evidence>
<comment type="pathway">
    <text evidence="2">Glycan metabolism; cellulose degradation.</text>
</comment>
<keyword evidence="7" id="KW-0325">Glycoprotein</keyword>
<evidence type="ECO:0000256" key="7">
    <source>
        <dbReference type="ARBA" id="ARBA00023180"/>
    </source>
</evidence>
<dbReference type="EC" id="3.2.1.21" evidence="4"/>
<evidence type="ECO:0000256" key="5">
    <source>
        <dbReference type="ARBA" id="ARBA00022801"/>
    </source>
</evidence>
<organism evidence="17 18">
    <name type="scientific">Coleophoma cylindrospora</name>
    <dbReference type="NCBI Taxonomy" id="1849047"/>
    <lineage>
        <taxon>Eukaryota</taxon>
        <taxon>Fungi</taxon>
        <taxon>Dikarya</taxon>
        <taxon>Ascomycota</taxon>
        <taxon>Pezizomycotina</taxon>
        <taxon>Leotiomycetes</taxon>
        <taxon>Helotiales</taxon>
        <taxon>Dermateaceae</taxon>
        <taxon>Coleophoma</taxon>
    </lineage>
</organism>
<evidence type="ECO:0000256" key="2">
    <source>
        <dbReference type="ARBA" id="ARBA00004987"/>
    </source>
</evidence>
<evidence type="ECO:0000256" key="9">
    <source>
        <dbReference type="ARBA" id="ARBA00023295"/>
    </source>
</evidence>
<dbReference type="CDD" id="cd02603">
    <property type="entry name" value="HAD_sEH-N_like"/>
    <property type="match status" value="1"/>
</dbReference>
<evidence type="ECO:0000256" key="10">
    <source>
        <dbReference type="ARBA" id="ARBA00023326"/>
    </source>
</evidence>
<dbReference type="SUPFAM" id="SSF56784">
    <property type="entry name" value="HAD-like"/>
    <property type="match status" value="1"/>
</dbReference>
<dbReference type="Gene3D" id="1.10.150.240">
    <property type="entry name" value="Putative phosphatase, domain 2"/>
    <property type="match status" value="1"/>
</dbReference>
<dbReference type="Pfam" id="PF01915">
    <property type="entry name" value="Glyco_hydro_3_C"/>
    <property type="match status" value="1"/>
</dbReference>
<dbReference type="InterPro" id="IPR036412">
    <property type="entry name" value="HAD-like_sf"/>
</dbReference>
<dbReference type="InterPro" id="IPR023198">
    <property type="entry name" value="PGP-like_dom2"/>
</dbReference>
<dbReference type="InterPro" id="IPR011658">
    <property type="entry name" value="PA14_dom"/>
</dbReference>
<dbReference type="SMART" id="SM01217">
    <property type="entry name" value="Fn3_like"/>
    <property type="match status" value="1"/>
</dbReference>
<evidence type="ECO:0000256" key="13">
    <source>
        <dbReference type="ARBA" id="ARBA00041603"/>
    </source>
</evidence>
<dbReference type="InterPro" id="IPR036962">
    <property type="entry name" value="Glyco_hydro_3_N_sf"/>
</dbReference>
<evidence type="ECO:0000256" key="12">
    <source>
        <dbReference type="ARBA" id="ARBA00041279"/>
    </source>
</evidence>
<keyword evidence="18" id="KW-1185">Reference proteome</keyword>